<proteinExistence type="predicted"/>
<sequence length="145" mass="16800">MGFFFSSMFGASQPKPEAFFTKQQLSAPAKTAGVAVTLPNEHPFMYDIFNDTKKVWRVFLKFKSDPETRTKEIPEAHLSHGWVTELVILAKDIVGLMQEGLYVTENNVQVLESSFKDRWRPEKNAWYTDRHYTLKDPKWTGKLLV</sequence>
<dbReference type="OrthoDB" id="4589291at2759"/>
<dbReference type="Proteomes" id="UP000605986">
    <property type="component" value="Unassembled WGS sequence"/>
</dbReference>
<evidence type="ECO:0000313" key="2">
    <source>
        <dbReference type="Proteomes" id="UP000605986"/>
    </source>
</evidence>
<organism evidence="1 2">
    <name type="scientific">Fusarium austroafricanum</name>
    <dbReference type="NCBI Taxonomy" id="2364996"/>
    <lineage>
        <taxon>Eukaryota</taxon>
        <taxon>Fungi</taxon>
        <taxon>Dikarya</taxon>
        <taxon>Ascomycota</taxon>
        <taxon>Pezizomycotina</taxon>
        <taxon>Sordariomycetes</taxon>
        <taxon>Hypocreomycetidae</taxon>
        <taxon>Hypocreales</taxon>
        <taxon>Nectriaceae</taxon>
        <taxon>Fusarium</taxon>
        <taxon>Fusarium concolor species complex</taxon>
    </lineage>
</organism>
<comment type="caution">
    <text evidence="1">The sequence shown here is derived from an EMBL/GenBank/DDBJ whole genome shotgun (WGS) entry which is preliminary data.</text>
</comment>
<dbReference type="EMBL" id="JAADJG010000252">
    <property type="protein sequence ID" value="KAF4450289.1"/>
    <property type="molecule type" value="Genomic_DNA"/>
</dbReference>
<name>A0A8H4KIF7_9HYPO</name>
<gene>
    <name evidence="1" type="ORF">F53441_6572</name>
</gene>
<reference evidence="1" key="1">
    <citation type="submission" date="2020-01" db="EMBL/GenBank/DDBJ databases">
        <title>Identification and distribution of gene clusters putatively required for synthesis of sphingolipid metabolism inhibitors in phylogenetically diverse species of the filamentous fungus Fusarium.</title>
        <authorList>
            <person name="Kim H.-S."/>
            <person name="Busman M."/>
            <person name="Brown D.W."/>
            <person name="Divon H."/>
            <person name="Uhlig S."/>
            <person name="Proctor R.H."/>
        </authorList>
    </citation>
    <scope>NUCLEOTIDE SEQUENCE</scope>
    <source>
        <strain evidence="1">NRRL 53441</strain>
    </source>
</reference>
<protein>
    <submittedName>
        <fullName evidence="1">Uncharacterized protein</fullName>
    </submittedName>
</protein>
<accession>A0A8H4KIF7</accession>
<keyword evidence="2" id="KW-1185">Reference proteome</keyword>
<evidence type="ECO:0000313" key="1">
    <source>
        <dbReference type="EMBL" id="KAF4450289.1"/>
    </source>
</evidence>
<dbReference type="AlphaFoldDB" id="A0A8H4KIF7"/>